<feature type="transmembrane region" description="Helical" evidence="2">
    <location>
        <begin position="18"/>
        <end position="39"/>
    </location>
</feature>
<accession>A0A7W9KKL5</accession>
<feature type="transmembrane region" description="Helical" evidence="2">
    <location>
        <begin position="45"/>
        <end position="64"/>
    </location>
</feature>
<feature type="region of interest" description="Disordered" evidence="1">
    <location>
        <begin position="73"/>
        <end position="139"/>
    </location>
</feature>
<keyword evidence="2" id="KW-0472">Membrane</keyword>
<dbReference type="Proteomes" id="UP000585638">
    <property type="component" value="Unassembled WGS sequence"/>
</dbReference>
<keyword evidence="2" id="KW-0812">Transmembrane</keyword>
<evidence type="ECO:0000313" key="4">
    <source>
        <dbReference type="Proteomes" id="UP000585638"/>
    </source>
</evidence>
<dbReference type="AlphaFoldDB" id="A0A7W9KKL5"/>
<organism evidence="3 4">
    <name type="scientific">Kutzneria kofuensis</name>
    <dbReference type="NCBI Taxonomy" id="103725"/>
    <lineage>
        <taxon>Bacteria</taxon>
        <taxon>Bacillati</taxon>
        <taxon>Actinomycetota</taxon>
        <taxon>Actinomycetes</taxon>
        <taxon>Pseudonocardiales</taxon>
        <taxon>Pseudonocardiaceae</taxon>
        <taxon>Kutzneria</taxon>
    </lineage>
</organism>
<dbReference type="RefSeq" id="WP_312890355.1">
    <property type="nucleotide sequence ID" value="NZ_BAAAWY010000029.1"/>
</dbReference>
<feature type="compositionally biased region" description="Acidic residues" evidence="1">
    <location>
        <begin position="88"/>
        <end position="103"/>
    </location>
</feature>
<dbReference type="EMBL" id="JACHIR010000001">
    <property type="protein sequence ID" value="MBB5894313.1"/>
    <property type="molecule type" value="Genomic_DNA"/>
</dbReference>
<proteinExistence type="predicted"/>
<reference evidence="3 4" key="1">
    <citation type="submission" date="2020-08" db="EMBL/GenBank/DDBJ databases">
        <title>Sequencing the genomes of 1000 actinobacteria strains.</title>
        <authorList>
            <person name="Klenk H.-P."/>
        </authorList>
    </citation>
    <scope>NUCLEOTIDE SEQUENCE [LARGE SCALE GENOMIC DNA]</scope>
    <source>
        <strain evidence="3 4">DSM 43851</strain>
    </source>
</reference>
<evidence type="ECO:0000256" key="1">
    <source>
        <dbReference type="SAM" id="MobiDB-lite"/>
    </source>
</evidence>
<comment type="caution">
    <text evidence="3">The sequence shown here is derived from an EMBL/GenBank/DDBJ whole genome shotgun (WGS) entry which is preliminary data.</text>
</comment>
<evidence type="ECO:0000313" key="3">
    <source>
        <dbReference type="EMBL" id="MBB5894313.1"/>
    </source>
</evidence>
<protein>
    <submittedName>
        <fullName evidence="3">Uncharacterized protein</fullName>
    </submittedName>
</protein>
<keyword evidence="4" id="KW-1185">Reference proteome</keyword>
<evidence type="ECO:0000256" key="2">
    <source>
        <dbReference type="SAM" id="Phobius"/>
    </source>
</evidence>
<sequence length="209" mass="21413">MSSNNTASSGGAGRASSGLLYVVLLCVLAAFALLVVALVSTQTLWAWGSVALSVVGAVVLLLDWQRRRRADARPSTGGLAAAGSTVDGGDDDADADPQEDEGGPGETQATGDLDSPATGGVRIGTNRDDQQEPAEEDTDAADALVVSELTDEVLVLDERPRYHLAACGWLGERPTIPLPVGEARQLGFTPCALCTPDATLAAAARAAKD</sequence>
<name>A0A7W9KKL5_9PSEU</name>
<keyword evidence="2" id="KW-1133">Transmembrane helix</keyword>
<gene>
    <name evidence="3" type="ORF">BJ998_005509</name>
</gene>